<dbReference type="PANTHER" id="PTHR42686:SF1">
    <property type="entry name" value="GH17980P-RELATED"/>
    <property type="match status" value="1"/>
</dbReference>
<dbReference type="GO" id="GO:0045290">
    <property type="term" value="F:D-arabinose 1-dehydrogenase [NAD(P)+] activity"/>
    <property type="evidence" value="ECO:0007669"/>
    <property type="project" value="TreeGrafter"/>
</dbReference>
<evidence type="ECO:0000313" key="4">
    <source>
        <dbReference type="Proteomes" id="UP000034291"/>
    </source>
</evidence>
<protein>
    <recommendedName>
        <fullName evidence="2">NADP-dependent oxidoreductase domain-containing protein</fullName>
    </recommendedName>
</protein>
<dbReference type="InterPro" id="IPR020471">
    <property type="entry name" value="AKR"/>
</dbReference>
<comment type="caution">
    <text evidence="3">The sequence shown here is derived from an EMBL/GenBank/DDBJ whole genome shotgun (WGS) entry which is preliminary data.</text>
</comment>
<evidence type="ECO:0000256" key="1">
    <source>
        <dbReference type="ARBA" id="ARBA00023002"/>
    </source>
</evidence>
<dbReference type="InterPro" id="IPR036812">
    <property type="entry name" value="NAD(P)_OxRdtase_dom_sf"/>
</dbReference>
<feature type="domain" description="NADP-dependent oxidoreductase" evidence="2">
    <location>
        <begin position="17"/>
        <end position="301"/>
    </location>
</feature>
<dbReference type="PRINTS" id="PR00069">
    <property type="entry name" value="ALDKETRDTASE"/>
</dbReference>
<accession>A0A0F8U2K0</accession>
<dbReference type="EMBL" id="JZBS01003742">
    <property type="protein sequence ID" value="KKK13793.1"/>
    <property type="molecule type" value="Genomic_DNA"/>
</dbReference>
<dbReference type="SUPFAM" id="SSF51430">
    <property type="entry name" value="NAD(P)-linked oxidoreductase"/>
    <property type="match status" value="1"/>
</dbReference>
<evidence type="ECO:0000259" key="2">
    <source>
        <dbReference type="Pfam" id="PF00248"/>
    </source>
</evidence>
<reference evidence="3 4" key="1">
    <citation type="submission" date="2015-02" db="EMBL/GenBank/DDBJ databases">
        <title>Draft Genome Sequences of Two Closely-Related Aflatoxigenic Aspergillus Species Obtained from the Cote d'Ivoire.</title>
        <authorList>
            <person name="Moore G.G."/>
            <person name="Beltz S.B."/>
            <person name="Mack B.M."/>
        </authorList>
    </citation>
    <scope>NUCLEOTIDE SEQUENCE [LARGE SCALE GENOMIC DNA]</scope>
    <source>
        <strain evidence="3 4">SRRC1468</strain>
    </source>
</reference>
<organism evidence="3 4">
    <name type="scientific">Aspergillus rambellii</name>
    <dbReference type="NCBI Taxonomy" id="308745"/>
    <lineage>
        <taxon>Eukaryota</taxon>
        <taxon>Fungi</taxon>
        <taxon>Dikarya</taxon>
        <taxon>Ascomycota</taxon>
        <taxon>Pezizomycotina</taxon>
        <taxon>Eurotiomycetes</taxon>
        <taxon>Eurotiomycetidae</taxon>
        <taxon>Eurotiales</taxon>
        <taxon>Aspergillaceae</taxon>
        <taxon>Aspergillus</taxon>
        <taxon>Aspergillus subgen. Nidulantes</taxon>
    </lineage>
</organism>
<dbReference type="GO" id="GO:0005829">
    <property type="term" value="C:cytosol"/>
    <property type="evidence" value="ECO:0007669"/>
    <property type="project" value="TreeGrafter"/>
</dbReference>
<evidence type="ECO:0000313" key="3">
    <source>
        <dbReference type="EMBL" id="KKK13793.1"/>
    </source>
</evidence>
<dbReference type="PANTHER" id="PTHR42686">
    <property type="entry name" value="GH17980P-RELATED"/>
    <property type="match status" value="1"/>
</dbReference>
<dbReference type="STRING" id="308745.A0A0F8U2K0"/>
<name>A0A0F8U2K0_9EURO</name>
<dbReference type="InterPro" id="IPR023210">
    <property type="entry name" value="NADP_OxRdtase_dom"/>
</dbReference>
<keyword evidence="1" id="KW-0560">Oxidoreductase</keyword>
<dbReference type="Proteomes" id="UP000034291">
    <property type="component" value="Unassembled WGS sequence"/>
</dbReference>
<dbReference type="AlphaFoldDB" id="A0A0F8U2K0"/>
<sequence>MEATTPDIPLSQVIPPLILGGAGFSYQLTSDPNPTQTREVISRAFELGLRAIDTSAYYEPSEQLLGEALSHPEITSRYQREDYFLMSKVGRISASQFDYSPQWIRYSISRSLQRLRTGYLDVVFCHDIEFVPEEQVVEVIGVLLEMVATGAVRYIGVSGYRIDVLSKVARRVRETYGRSLDVVQTWAQMTLQNDRLEREGLQAFKEAGVGSVCSSSPLAIGLLRDGGVPIGTLGDFHPAPPGLRKAAQDAALYVASQGDSLASLALRHALRRAQCVSTPGFRVSTIMGGTSVAEIENNIATSLQFLRIERGAWQWNPDGETALGDAATSAELDKGLCTEVQRILGEWMNYSFSVPGDNWDVQTGRPMIQTKL</sequence>
<dbReference type="GO" id="GO:0070485">
    <property type="term" value="P:dehydro-D-arabinono-1,4-lactone biosynthetic process"/>
    <property type="evidence" value="ECO:0007669"/>
    <property type="project" value="TreeGrafter"/>
</dbReference>
<dbReference type="Pfam" id="PF00248">
    <property type="entry name" value="Aldo_ket_red"/>
    <property type="match status" value="1"/>
</dbReference>
<keyword evidence="4" id="KW-1185">Reference proteome</keyword>
<proteinExistence type="predicted"/>
<dbReference type="OrthoDB" id="5286008at2759"/>
<dbReference type="Gene3D" id="3.20.20.100">
    <property type="entry name" value="NADP-dependent oxidoreductase domain"/>
    <property type="match status" value="1"/>
</dbReference>
<gene>
    <name evidence="3" type="ORF">ARAM_003591</name>
</gene>